<dbReference type="GO" id="GO:0051539">
    <property type="term" value="F:4 iron, 4 sulfur cluster binding"/>
    <property type="evidence" value="ECO:0007669"/>
    <property type="project" value="InterPro"/>
</dbReference>
<dbReference type="GO" id="GO:0046872">
    <property type="term" value="F:metal ion binding"/>
    <property type="evidence" value="ECO:0007669"/>
    <property type="project" value="UniProtKB-KW"/>
</dbReference>
<keyword evidence="3" id="KW-0411">Iron-sulfur</keyword>
<evidence type="ECO:0000256" key="3">
    <source>
        <dbReference type="ARBA" id="ARBA00023014"/>
    </source>
</evidence>
<dbReference type="Pfam" id="PF10589">
    <property type="entry name" value="NADH_4Fe-4S"/>
    <property type="match status" value="1"/>
</dbReference>
<evidence type="ECO:0000256" key="2">
    <source>
        <dbReference type="ARBA" id="ARBA00023004"/>
    </source>
</evidence>
<dbReference type="PANTHER" id="PTHR43578:SF3">
    <property type="entry name" value="NADH-QUINONE OXIDOREDUCTASE SUBUNIT F"/>
    <property type="match status" value="1"/>
</dbReference>
<evidence type="ECO:0000256" key="1">
    <source>
        <dbReference type="ARBA" id="ARBA00022723"/>
    </source>
</evidence>
<dbReference type="Gene3D" id="1.20.1440.230">
    <property type="entry name" value="NADH-ubiquinone oxidoreductase 51kDa subunit, iron-sulphur binding domain"/>
    <property type="match status" value="1"/>
</dbReference>
<comment type="caution">
    <text evidence="5">The sequence shown here is derived from an EMBL/GenBank/DDBJ whole genome shotgun (WGS) entry which is preliminary data.</text>
</comment>
<dbReference type="InterPro" id="IPR019575">
    <property type="entry name" value="Nuop51_4Fe4S-bd"/>
</dbReference>
<keyword evidence="1" id="KW-0479">Metal-binding</keyword>
<keyword evidence="2" id="KW-0408">Iron</keyword>
<feature type="non-terminal residue" evidence="5">
    <location>
        <position position="77"/>
    </location>
</feature>
<gene>
    <name evidence="5" type="ORF">S03H2_35601</name>
</gene>
<sequence length="77" mass="8285">MLDVPLDYASLGEKGLVLGSGAILVMDETTCALDMLKCFLNFFKRESCGKCIPGRVGTEKLLELATAISRGEGKEDD</sequence>
<reference evidence="5" key="1">
    <citation type="journal article" date="2014" name="Front. Microbiol.">
        <title>High frequency of phylogenetically diverse reductive dehalogenase-homologous genes in deep subseafloor sedimentary metagenomes.</title>
        <authorList>
            <person name="Kawai M."/>
            <person name="Futagami T."/>
            <person name="Toyoda A."/>
            <person name="Takaki Y."/>
            <person name="Nishi S."/>
            <person name="Hori S."/>
            <person name="Arai W."/>
            <person name="Tsubouchi T."/>
            <person name="Morono Y."/>
            <person name="Uchiyama I."/>
            <person name="Ito T."/>
            <person name="Fujiyama A."/>
            <person name="Inagaki F."/>
            <person name="Takami H."/>
        </authorList>
    </citation>
    <scope>NUCLEOTIDE SEQUENCE</scope>
    <source>
        <strain evidence="5">Expedition CK06-06</strain>
    </source>
</reference>
<dbReference type="AlphaFoldDB" id="X1H6F3"/>
<dbReference type="SUPFAM" id="SSF140490">
    <property type="entry name" value="Nqo1C-terminal domain-like"/>
    <property type="match status" value="1"/>
</dbReference>
<dbReference type="InterPro" id="IPR037207">
    <property type="entry name" value="Nuop51_4Fe4S-bd_sf"/>
</dbReference>
<dbReference type="PANTHER" id="PTHR43578">
    <property type="entry name" value="NADH-QUINONE OXIDOREDUCTASE SUBUNIT F"/>
    <property type="match status" value="1"/>
</dbReference>
<organism evidence="5">
    <name type="scientific">marine sediment metagenome</name>
    <dbReference type="NCBI Taxonomy" id="412755"/>
    <lineage>
        <taxon>unclassified sequences</taxon>
        <taxon>metagenomes</taxon>
        <taxon>ecological metagenomes</taxon>
    </lineage>
</organism>
<accession>X1H6F3</accession>
<feature type="domain" description="NADH-ubiquinone oxidoreductase 51kDa subunit iron-sulphur binding" evidence="4">
    <location>
        <begin position="33"/>
        <end position="77"/>
    </location>
</feature>
<protein>
    <recommendedName>
        <fullName evidence="4">NADH-ubiquinone oxidoreductase 51kDa subunit iron-sulphur binding domain-containing protein</fullName>
    </recommendedName>
</protein>
<dbReference type="SMART" id="SM00928">
    <property type="entry name" value="NADH_4Fe-4S"/>
    <property type="match status" value="1"/>
</dbReference>
<dbReference type="EMBL" id="BARU01021792">
    <property type="protein sequence ID" value="GAH49434.1"/>
    <property type="molecule type" value="Genomic_DNA"/>
</dbReference>
<evidence type="ECO:0000259" key="4">
    <source>
        <dbReference type="SMART" id="SM00928"/>
    </source>
</evidence>
<evidence type="ECO:0000313" key="5">
    <source>
        <dbReference type="EMBL" id="GAH49434.1"/>
    </source>
</evidence>
<proteinExistence type="predicted"/>
<name>X1H6F3_9ZZZZ</name>